<gene>
    <name evidence="1" type="primary">179</name>
    <name evidence="1" type="ORF">AH04_179</name>
</gene>
<organism evidence="1 2">
    <name type="scientific">Erwinia phage AH04</name>
    <dbReference type="NCBI Taxonomy" id="2869569"/>
    <lineage>
        <taxon>Viruses</taxon>
        <taxon>Duplodnaviria</taxon>
        <taxon>Heunggongvirae</taxon>
        <taxon>Uroviricota</taxon>
        <taxon>Caudoviricetes</taxon>
        <taxon>Chimalliviridae</taxon>
        <taxon>Meadowvirus</taxon>
        <taxon>Meadowvirus AH04</taxon>
    </lineage>
</organism>
<proteinExistence type="predicted"/>
<dbReference type="Proteomes" id="UP000827517">
    <property type="component" value="Segment"/>
</dbReference>
<dbReference type="RefSeq" id="YP_010667933.1">
    <property type="nucleotide sequence ID" value="NC_070952.1"/>
</dbReference>
<protein>
    <submittedName>
        <fullName evidence="1">Uncharacterized protein</fullName>
    </submittedName>
</protein>
<name>A0AAE7X0P1_9CAUD</name>
<sequence>MKDIFSPHVREVHITESRKLHLRVTGIGQAIDILSFISASLKILGPKNPEASVVLGEKGCEGTEKVVIYYAQKEKPHHKNVYVVNLSPNCRSATTLIFNEDDVVKVDKRLKQLIRRFAQEVEKVQSRKPTSATCNVNTQMVGRIRPLNDVNVTKLIGEPMECRDGRYYPSKAYLHQRVLVLGRKKESE</sequence>
<evidence type="ECO:0000313" key="1">
    <source>
        <dbReference type="EMBL" id="QZA70654.1"/>
    </source>
</evidence>
<dbReference type="KEGG" id="vg:77944059"/>
<keyword evidence="2" id="KW-1185">Reference proteome</keyword>
<evidence type="ECO:0000313" key="2">
    <source>
        <dbReference type="Proteomes" id="UP000827517"/>
    </source>
</evidence>
<dbReference type="EMBL" id="MZ501267">
    <property type="protein sequence ID" value="QZA70654.1"/>
    <property type="molecule type" value="Genomic_DNA"/>
</dbReference>
<accession>A0AAE7X0P1</accession>
<reference evidence="1" key="1">
    <citation type="submission" date="2021-07" db="EMBL/GenBank/DDBJ databases">
        <authorList>
            <person name="Roth S.J."/>
            <person name="Krukonis G.P."/>
            <person name="Delesalle V.A."/>
        </authorList>
    </citation>
    <scope>NUCLEOTIDE SEQUENCE</scope>
</reference>
<dbReference type="GeneID" id="77944059"/>